<dbReference type="EMBL" id="BKCJ010543339">
    <property type="protein sequence ID" value="GFB05973.1"/>
    <property type="molecule type" value="Genomic_DNA"/>
</dbReference>
<accession>A0A699KTP6</accession>
<reference evidence="1" key="1">
    <citation type="journal article" date="2019" name="Sci. Rep.">
        <title>Draft genome of Tanacetum cinerariifolium, the natural source of mosquito coil.</title>
        <authorList>
            <person name="Yamashiro T."/>
            <person name="Shiraishi A."/>
            <person name="Satake H."/>
            <person name="Nakayama K."/>
        </authorList>
    </citation>
    <scope>NUCLEOTIDE SEQUENCE</scope>
</reference>
<comment type="caution">
    <text evidence="1">The sequence shown here is derived from an EMBL/GenBank/DDBJ whole genome shotgun (WGS) entry which is preliminary data.</text>
</comment>
<gene>
    <name evidence="1" type="ORF">Tci_677944</name>
</gene>
<proteinExistence type="predicted"/>
<evidence type="ECO:0000313" key="1">
    <source>
        <dbReference type="EMBL" id="GFB05973.1"/>
    </source>
</evidence>
<dbReference type="AlphaFoldDB" id="A0A699KTP6"/>
<protein>
    <submittedName>
        <fullName evidence="1">Uncharacterized protein</fullName>
    </submittedName>
</protein>
<organism evidence="1">
    <name type="scientific">Tanacetum cinerariifolium</name>
    <name type="common">Dalmatian daisy</name>
    <name type="synonym">Chrysanthemum cinerariifolium</name>
    <dbReference type="NCBI Taxonomy" id="118510"/>
    <lineage>
        <taxon>Eukaryota</taxon>
        <taxon>Viridiplantae</taxon>
        <taxon>Streptophyta</taxon>
        <taxon>Embryophyta</taxon>
        <taxon>Tracheophyta</taxon>
        <taxon>Spermatophyta</taxon>
        <taxon>Magnoliopsida</taxon>
        <taxon>eudicotyledons</taxon>
        <taxon>Gunneridae</taxon>
        <taxon>Pentapetalae</taxon>
        <taxon>asterids</taxon>
        <taxon>campanulids</taxon>
        <taxon>Asterales</taxon>
        <taxon>Asteraceae</taxon>
        <taxon>Asteroideae</taxon>
        <taxon>Anthemideae</taxon>
        <taxon>Anthemidinae</taxon>
        <taxon>Tanacetum</taxon>
    </lineage>
</organism>
<name>A0A699KTP6_TANCI</name>
<sequence length="155" mass="17253">MDHQYPTVAKITVLDTGKFEQWQFRIQQYLQHDHYALCEVIESEILIKFLQILIQIIPLQEKMMSSLEELDAYVDVTLKDVADIAKEVALDAEIEESADDVKVEPTKLQEVVKVVTTAKHITDVVTASSATITAATTPLTAAAITTAPSAGRRRK</sequence>